<keyword evidence="2" id="KW-1185">Reference proteome</keyword>
<accession>A0ACC2AB69</accession>
<gene>
    <name evidence="1" type="ORF">O6H91_23G062600</name>
</gene>
<proteinExistence type="predicted"/>
<protein>
    <submittedName>
        <fullName evidence="1">Uncharacterized protein</fullName>
    </submittedName>
</protein>
<sequence length="530" mass="59896">MRISEIRPCSSHLLMLLVCNGLMVWMCNACRCAQELRPLPQVFSNRQSFSYVGLPTRTNATAGKNPRLLRSRRLLLSKQRNWDCPCTSIFYNLQTKPQHCSCKLQYIWSMVPQYWHNTNGTNGKAILESECSALIVIAALLGFACLGLLALLCAEKQGRGDITHETIKHRSVRETLKASLPEEISYRTVRKITNSFNHVLGDGGFGMVYNGELKDGNKVAVKVLDRSLNQGEKEFRAEVIMMATTQHVNVMPLRGFCSESTHRILVYEFMPNGSLDKWLFKPSGKLGTLDWSVRFDIAIGTARGLAYLHEERPQPIIHLDVKPENILLDVDFTPKLADFGLSRLVSKNQSRVVTKTRGTPGYLAPEWVHRSSITTKVDVFSFGMVLLELVCGREVIKMGLGPEQWYLPAWVVHMVEEERTIDVVDRLILEEVQYFYEDQIRRTIDVALCCIQEDPTLRPRMSRAVQMLEGVIEAKSPLPTKRIFTNTSSTKLKEKMDAYMDALAEGISDVSLENSGRSSKISSAQRSGFL</sequence>
<evidence type="ECO:0000313" key="2">
    <source>
        <dbReference type="Proteomes" id="UP001162992"/>
    </source>
</evidence>
<dbReference type="EMBL" id="CM055114">
    <property type="protein sequence ID" value="KAJ7514849.1"/>
    <property type="molecule type" value="Genomic_DNA"/>
</dbReference>
<dbReference type="Proteomes" id="UP001162992">
    <property type="component" value="Chromosome 23"/>
</dbReference>
<name>A0ACC2AB69_DIPCM</name>
<comment type="caution">
    <text evidence="1">The sequence shown here is derived from an EMBL/GenBank/DDBJ whole genome shotgun (WGS) entry which is preliminary data.</text>
</comment>
<organism evidence="1 2">
    <name type="scientific">Diphasiastrum complanatum</name>
    <name type="common">Issler's clubmoss</name>
    <name type="synonym">Lycopodium complanatum</name>
    <dbReference type="NCBI Taxonomy" id="34168"/>
    <lineage>
        <taxon>Eukaryota</taxon>
        <taxon>Viridiplantae</taxon>
        <taxon>Streptophyta</taxon>
        <taxon>Embryophyta</taxon>
        <taxon>Tracheophyta</taxon>
        <taxon>Lycopodiopsida</taxon>
        <taxon>Lycopodiales</taxon>
        <taxon>Lycopodiaceae</taxon>
        <taxon>Lycopodioideae</taxon>
        <taxon>Diphasiastrum</taxon>
    </lineage>
</organism>
<evidence type="ECO:0000313" key="1">
    <source>
        <dbReference type="EMBL" id="KAJ7514849.1"/>
    </source>
</evidence>
<reference evidence="2" key="1">
    <citation type="journal article" date="2024" name="Proc. Natl. Acad. Sci. U.S.A.">
        <title>Extraordinary preservation of gene collinearity over three hundred million years revealed in homosporous lycophytes.</title>
        <authorList>
            <person name="Li C."/>
            <person name="Wickell D."/>
            <person name="Kuo L.Y."/>
            <person name="Chen X."/>
            <person name="Nie B."/>
            <person name="Liao X."/>
            <person name="Peng D."/>
            <person name="Ji J."/>
            <person name="Jenkins J."/>
            <person name="Williams M."/>
            <person name="Shu S."/>
            <person name="Plott C."/>
            <person name="Barry K."/>
            <person name="Rajasekar S."/>
            <person name="Grimwood J."/>
            <person name="Han X."/>
            <person name="Sun S."/>
            <person name="Hou Z."/>
            <person name="He W."/>
            <person name="Dai G."/>
            <person name="Sun C."/>
            <person name="Schmutz J."/>
            <person name="Leebens-Mack J.H."/>
            <person name="Li F.W."/>
            <person name="Wang L."/>
        </authorList>
    </citation>
    <scope>NUCLEOTIDE SEQUENCE [LARGE SCALE GENOMIC DNA]</scope>
    <source>
        <strain evidence="2">cv. PW_Plant_1</strain>
    </source>
</reference>